<evidence type="ECO:0000313" key="1">
    <source>
        <dbReference type="EMBL" id="CAI8606050.1"/>
    </source>
</evidence>
<protein>
    <submittedName>
        <fullName evidence="1">Uncharacterized protein</fullName>
    </submittedName>
</protein>
<evidence type="ECO:0000313" key="2">
    <source>
        <dbReference type="Proteomes" id="UP001157006"/>
    </source>
</evidence>
<dbReference type="EMBL" id="OX451738">
    <property type="protein sequence ID" value="CAI8606050.1"/>
    <property type="molecule type" value="Genomic_DNA"/>
</dbReference>
<dbReference type="AlphaFoldDB" id="A0AAV1A622"/>
<organism evidence="1 2">
    <name type="scientific">Vicia faba</name>
    <name type="common">Broad bean</name>
    <name type="synonym">Faba vulgaris</name>
    <dbReference type="NCBI Taxonomy" id="3906"/>
    <lineage>
        <taxon>Eukaryota</taxon>
        <taxon>Viridiplantae</taxon>
        <taxon>Streptophyta</taxon>
        <taxon>Embryophyta</taxon>
        <taxon>Tracheophyta</taxon>
        <taxon>Spermatophyta</taxon>
        <taxon>Magnoliopsida</taxon>
        <taxon>eudicotyledons</taxon>
        <taxon>Gunneridae</taxon>
        <taxon>Pentapetalae</taxon>
        <taxon>rosids</taxon>
        <taxon>fabids</taxon>
        <taxon>Fabales</taxon>
        <taxon>Fabaceae</taxon>
        <taxon>Papilionoideae</taxon>
        <taxon>50 kb inversion clade</taxon>
        <taxon>NPAAA clade</taxon>
        <taxon>Hologalegina</taxon>
        <taxon>IRL clade</taxon>
        <taxon>Fabeae</taxon>
        <taxon>Vicia</taxon>
    </lineage>
</organism>
<sequence>MVSSIDISSRRTKSIATIEKKSAENVITSRKKPSICIHDSSECMHVNKEVVSNSTGKNTAHTDTISKEPHVESYVDSHVEPNVEAFVPTSTEPLAEPPTESAVNICF</sequence>
<accession>A0AAV1A622</accession>
<reference evidence="1 2" key="1">
    <citation type="submission" date="2023-01" db="EMBL/GenBank/DDBJ databases">
        <authorList>
            <person name="Kreplak J."/>
        </authorList>
    </citation>
    <scope>NUCLEOTIDE SEQUENCE [LARGE SCALE GENOMIC DNA]</scope>
</reference>
<dbReference type="Proteomes" id="UP001157006">
    <property type="component" value="Chromosome 3"/>
</dbReference>
<name>A0AAV1A622_VICFA</name>
<keyword evidence="2" id="KW-1185">Reference proteome</keyword>
<proteinExistence type="predicted"/>
<gene>
    <name evidence="1" type="ORF">VFH_III211320</name>
</gene>